<feature type="domain" description="Mannitol dehydrogenase C-terminal" evidence="4">
    <location>
        <begin position="301"/>
        <end position="460"/>
    </location>
</feature>
<dbReference type="GO" id="GO:0019594">
    <property type="term" value="P:mannitol metabolic process"/>
    <property type="evidence" value="ECO:0007669"/>
    <property type="project" value="InterPro"/>
</dbReference>
<dbReference type="SUPFAM" id="SSF48179">
    <property type="entry name" value="6-phosphogluconate dehydrogenase C-terminal domain-like"/>
    <property type="match status" value="1"/>
</dbReference>
<dbReference type="PANTHER" id="PTHR43362:SF1">
    <property type="entry name" value="MANNITOL DEHYDROGENASE 2-RELATED"/>
    <property type="match status" value="1"/>
</dbReference>
<dbReference type="InterPro" id="IPR023027">
    <property type="entry name" value="Mannitol_DH_CS"/>
</dbReference>
<dbReference type="InterPro" id="IPR013118">
    <property type="entry name" value="Mannitol_DH_C"/>
</dbReference>
<dbReference type="Gene3D" id="3.40.50.720">
    <property type="entry name" value="NAD(P)-binding Rossmann-like Domain"/>
    <property type="match status" value="1"/>
</dbReference>
<evidence type="ECO:0000313" key="5">
    <source>
        <dbReference type="EMBL" id="AFC87024.1"/>
    </source>
</evidence>
<dbReference type="HOGENOM" id="CLU_027324_0_1_6"/>
<dbReference type="InterPro" id="IPR008927">
    <property type="entry name" value="6-PGluconate_DH-like_C_sf"/>
</dbReference>
<dbReference type="eggNOG" id="COG0246">
    <property type="taxonomic scope" value="Bacteria"/>
</dbReference>
<dbReference type="InterPro" id="IPR050988">
    <property type="entry name" value="Mannitol_DH/Oxidoreductase"/>
</dbReference>
<keyword evidence="6" id="KW-1185">Reference proteome</keyword>
<evidence type="ECO:0000259" key="4">
    <source>
        <dbReference type="Pfam" id="PF08125"/>
    </source>
</evidence>
<dbReference type="PANTHER" id="PTHR43362">
    <property type="entry name" value="MANNITOL DEHYDROGENASE DSF1-RELATED"/>
    <property type="match status" value="1"/>
</dbReference>
<dbReference type="SUPFAM" id="SSF51735">
    <property type="entry name" value="NAD(P)-binding Rossmann-fold domains"/>
    <property type="match status" value="1"/>
</dbReference>
<organism evidence="5 6">
    <name type="scientific">Frateuria aurantia (strain ATCC 33424 / DSM 6220 / KCTC 2777 / LMG 1558 / NBRC 3245 / NCIMB 13370)</name>
    <name type="common">Acetobacter aurantius</name>
    <dbReference type="NCBI Taxonomy" id="767434"/>
    <lineage>
        <taxon>Bacteria</taxon>
        <taxon>Pseudomonadati</taxon>
        <taxon>Pseudomonadota</taxon>
        <taxon>Gammaproteobacteria</taxon>
        <taxon>Lysobacterales</taxon>
        <taxon>Rhodanobacteraceae</taxon>
        <taxon>Frateuria</taxon>
    </lineage>
</organism>
<dbReference type="PROSITE" id="PS00974">
    <property type="entry name" value="MANNITOL_DHGENASE"/>
    <property type="match status" value="1"/>
</dbReference>
<dbReference type="KEGG" id="fau:Fraau_2681"/>
<evidence type="ECO:0000313" key="6">
    <source>
        <dbReference type="Proteomes" id="UP000005234"/>
    </source>
</evidence>
<protein>
    <submittedName>
        <fullName evidence="5">Mannitol-1-phosphate/altronate dehydrogenase</fullName>
    </submittedName>
</protein>
<accession>H8KYZ4</accession>
<feature type="domain" description="Mannitol dehydrogenase N-terminal" evidence="3">
    <location>
        <begin position="44"/>
        <end position="292"/>
    </location>
</feature>
<proteinExistence type="predicted"/>
<dbReference type="InterPro" id="IPR036291">
    <property type="entry name" value="NAD(P)-bd_dom_sf"/>
</dbReference>
<evidence type="ECO:0000256" key="2">
    <source>
        <dbReference type="ARBA" id="ARBA00023027"/>
    </source>
</evidence>
<sequence>MKDIRTPMAAKSAGALERLNRRRLDLIPATVKRPGFNPAELTCGILHFGCGAFHRGHQAVVTQRAIELEGAQGLRWGIASASMHRPTTPELLRPQGGLYTVMERDADGTRSEVIGSLGEIIHAPGDPLGLPERMANPAIRLVTLTVTANGYTLEPSSDRLNVDHPHVVHDLESSRRPKSAVGNLARGLDLIRRRGGVPPVIISCDNVSSNGQTLRQAVIDFAALRDDKLAAWIGEHVQFPSTMVDRIVPATRPADIAEAAGLLGLSDLAPISAEPFLAWVIENFEGERPRWDHAGARFVSKVEPFELAKLRLLNGTHMLLAYAGAVAGYGTIAAASRDERLGALARRFMLDEQSIGLELSSAELVSDVDRLMARLRNPAIRHEVSRIGRNGSIKLATRIMTPLRENVQAGRTVDIALLAIACWISWQAPDAEVRYGIKPQDPHLSRLQALHVACQGRPEVLARRFTAQEDIFGPPLEPLQLDRLALMLGRLQAGAIHELMADMLAD</sequence>
<dbReference type="InterPro" id="IPR013131">
    <property type="entry name" value="Mannitol_DH_N"/>
</dbReference>
<dbReference type="GO" id="GO:0016616">
    <property type="term" value="F:oxidoreductase activity, acting on the CH-OH group of donors, NAD or NADP as acceptor"/>
    <property type="evidence" value="ECO:0007669"/>
    <property type="project" value="TreeGrafter"/>
</dbReference>
<dbReference type="STRING" id="767434.Fraau_2681"/>
<gene>
    <name evidence="5" type="ordered locus">Fraau_2681</name>
</gene>
<dbReference type="Pfam" id="PF08125">
    <property type="entry name" value="Mannitol_dh_C"/>
    <property type="match status" value="1"/>
</dbReference>
<keyword evidence="1" id="KW-0560">Oxidoreductase</keyword>
<dbReference type="InterPro" id="IPR000669">
    <property type="entry name" value="Mannitol_DH"/>
</dbReference>
<dbReference type="Pfam" id="PF01232">
    <property type="entry name" value="Mannitol_dh"/>
    <property type="match status" value="1"/>
</dbReference>
<keyword evidence="2" id="KW-0520">NAD</keyword>
<dbReference type="Gene3D" id="1.10.1040.10">
    <property type="entry name" value="N-(1-d-carboxylethyl)-l-norvaline Dehydrogenase, domain 2"/>
    <property type="match status" value="1"/>
</dbReference>
<evidence type="ECO:0000256" key="1">
    <source>
        <dbReference type="ARBA" id="ARBA00023002"/>
    </source>
</evidence>
<dbReference type="InterPro" id="IPR013328">
    <property type="entry name" value="6PGD_dom2"/>
</dbReference>
<dbReference type="PRINTS" id="PR00084">
    <property type="entry name" value="MTLDHDRGNASE"/>
</dbReference>
<dbReference type="RefSeq" id="WP_014404027.1">
    <property type="nucleotide sequence ID" value="NC_017033.1"/>
</dbReference>
<reference evidence="5" key="1">
    <citation type="submission" date="2012-02" db="EMBL/GenBank/DDBJ databases">
        <title>The complete genome of Frateuria aurantia DSM 6220.</title>
        <authorList>
            <consortium name="US DOE Joint Genome Institute (JGI-PGF)"/>
            <person name="Lucas S."/>
            <person name="Copeland A."/>
            <person name="Lapidus A."/>
            <person name="Glavina del Rio T."/>
            <person name="Dalin E."/>
            <person name="Tice H."/>
            <person name="Bruce D."/>
            <person name="Goodwin L."/>
            <person name="Pitluck S."/>
            <person name="Peters L."/>
            <person name="Ovchinnikova G."/>
            <person name="Teshima H."/>
            <person name="Kyrpides N."/>
            <person name="Mavromatis K."/>
            <person name="Ivanova N."/>
            <person name="Brettin T."/>
            <person name="Detter J.C."/>
            <person name="Han C."/>
            <person name="Larimer F."/>
            <person name="Land M."/>
            <person name="Hauser L."/>
            <person name="Markowitz V."/>
            <person name="Cheng J.-F."/>
            <person name="Hugenholtz P."/>
            <person name="Woyke T."/>
            <person name="Wu D."/>
            <person name="Brambilla E."/>
            <person name="Klenk H.-P."/>
            <person name="Eisen J.A."/>
        </authorList>
    </citation>
    <scope>NUCLEOTIDE SEQUENCE</scope>
    <source>
        <strain evidence="5">DSM 6220</strain>
    </source>
</reference>
<dbReference type="EMBL" id="CP003350">
    <property type="protein sequence ID" value="AFC87024.1"/>
    <property type="molecule type" value="Genomic_DNA"/>
</dbReference>
<dbReference type="AlphaFoldDB" id="H8KYZ4"/>
<name>H8KYZ4_FRAAD</name>
<evidence type="ECO:0000259" key="3">
    <source>
        <dbReference type="Pfam" id="PF01232"/>
    </source>
</evidence>
<dbReference type="Proteomes" id="UP000005234">
    <property type="component" value="Chromosome"/>
</dbReference>